<feature type="non-terminal residue" evidence="2">
    <location>
        <position position="281"/>
    </location>
</feature>
<feature type="transmembrane region" description="Helical" evidence="1">
    <location>
        <begin position="6"/>
        <end position="24"/>
    </location>
</feature>
<gene>
    <name evidence="2" type="ORF">METZ01_LOCUS387521</name>
</gene>
<dbReference type="Gene3D" id="1.20.120.1220">
    <property type="match status" value="1"/>
</dbReference>
<feature type="transmembrane region" description="Helical" evidence="1">
    <location>
        <begin position="61"/>
        <end position="79"/>
    </location>
</feature>
<evidence type="ECO:0000256" key="1">
    <source>
        <dbReference type="SAM" id="Phobius"/>
    </source>
</evidence>
<sequence>MNSGNTFVALLSAGLIGGLAGFVLHRFVIWLLDEVEAEEGGQDSQVRGVGKQEIGKSVPRCRNVIVVGCGLVAMGIVWWEVIYQGLLPHNVAGPSSTSAALLTRAWGHFIFFWFLAAAAWVDIRYRVIPDVITTPGVVCGLIALAVFPEMLLPVPVITERSFAAATLTADFLVAWGPLNLSKAIDSSVVHLLTIIALFVLWWVVCTSRWTVENKEVSKGVVQKMNQCIREPRNVVLVLGIGILCVMYWLGGARLAAIESGMIGLAVSAGIVWFTRAGASVA</sequence>
<reference evidence="2" key="1">
    <citation type="submission" date="2018-05" db="EMBL/GenBank/DDBJ databases">
        <authorList>
            <person name="Lanie J.A."/>
            <person name="Ng W.-L."/>
            <person name="Kazmierczak K.M."/>
            <person name="Andrzejewski T.M."/>
            <person name="Davidsen T.M."/>
            <person name="Wayne K.J."/>
            <person name="Tettelin H."/>
            <person name="Glass J.I."/>
            <person name="Rusch D."/>
            <person name="Podicherti R."/>
            <person name="Tsui H.-C.T."/>
            <person name="Winkler M.E."/>
        </authorList>
    </citation>
    <scope>NUCLEOTIDE SEQUENCE</scope>
</reference>
<name>A0A382UKR6_9ZZZZ</name>
<evidence type="ECO:0000313" key="2">
    <source>
        <dbReference type="EMBL" id="SVD34667.1"/>
    </source>
</evidence>
<feature type="transmembrane region" description="Helical" evidence="1">
    <location>
        <begin position="188"/>
        <end position="211"/>
    </location>
</feature>
<keyword evidence="1" id="KW-0812">Transmembrane</keyword>
<protein>
    <recommendedName>
        <fullName evidence="3">Prepilin type IV endopeptidase peptidase domain-containing protein</fullName>
    </recommendedName>
</protein>
<evidence type="ECO:0008006" key="3">
    <source>
        <dbReference type="Google" id="ProtNLM"/>
    </source>
</evidence>
<dbReference type="EMBL" id="UINC01144877">
    <property type="protein sequence ID" value="SVD34667.1"/>
    <property type="molecule type" value="Genomic_DNA"/>
</dbReference>
<feature type="transmembrane region" description="Helical" evidence="1">
    <location>
        <begin position="99"/>
        <end position="120"/>
    </location>
</feature>
<feature type="transmembrane region" description="Helical" evidence="1">
    <location>
        <begin position="127"/>
        <end position="147"/>
    </location>
</feature>
<feature type="transmembrane region" description="Helical" evidence="1">
    <location>
        <begin position="255"/>
        <end position="274"/>
    </location>
</feature>
<accession>A0A382UKR6</accession>
<keyword evidence="1" id="KW-1133">Transmembrane helix</keyword>
<feature type="transmembrane region" description="Helical" evidence="1">
    <location>
        <begin position="232"/>
        <end position="249"/>
    </location>
</feature>
<organism evidence="2">
    <name type="scientific">marine metagenome</name>
    <dbReference type="NCBI Taxonomy" id="408172"/>
    <lineage>
        <taxon>unclassified sequences</taxon>
        <taxon>metagenomes</taxon>
        <taxon>ecological metagenomes</taxon>
    </lineage>
</organism>
<keyword evidence="1" id="KW-0472">Membrane</keyword>
<dbReference type="AlphaFoldDB" id="A0A382UKR6"/>
<proteinExistence type="predicted"/>